<reference evidence="2 3" key="1">
    <citation type="journal article" date="2024" name="J Genomics">
        <title>Draft genome sequencing and assembly of Favolaschia claudopus CIRM-BRFM 2984 isolated from oak limbs.</title>
        <authorList>
            <person name="Navarro D."/>
            <person name="Drula E."/>
            <person name="Chaduli D."/>
            <person name="Cazenave R."/>
            <person name="Ahrendt S."/>
            <person name="Wang J."/>
            <person name="Lipzen A."/>
            <person name="Daum C."/>
            <person name="Barry K."/>
            <person name="Grigoriev I.V."/>
            <person name="Favel A."/>
            <person name="Rosso M.N."/>
            <person name="Martin F."/>
        </authorList>
    </citation>
    <scope>NUCLEOTIDE SEQUENCE [LARGE SCALE GENOMIC DNA]</scope>
    <source>
        <strain evidence="2 3">CIRM-BRFM 2984</strain>
    </source>
</reference>
<dbReference type="EMBL" id="JAWWNJ010000004">
    <property type="protein sequence ID" value="KAK7057664.1"/>
    <property type="molecule type" value="Genomic_DNA"/>
</dbReference>
<dbReference type="SUPFAM" id="SSF48403">
    <property type="entry name" value="Ankyrin repeat"/>
    <property type="match status" value="1"/>
</dbReference>
<feature type="compositionally biased region" description="Acidic residues" evidence="1">
    <location>
        <begin position="547"/>
        <end position="571"/>
    </location>
</feature>
<accession>A0AAW0DXL2</accession>
<dbReference type="Proteomes" id="UP001362999">
    <property type="component" value="Unassembled WGS sequence"/>
</dbReference>
<evidence type="ECO:0000313" key="2">
    <source>
        <dbReference type="EMBL" id="KAK7057664.1"/>
    </source>
</evidence>
<dbReference type="Gene3D" id="1.25.40.20">
    <property type="entry name" value="Ankyrin repeat-containing domain"/>
    <property type="match status" value="1"/>
</dbReference>
<proteinExistence type="predicted"/>
<keyword evidence="3" id="KW-1185">Reference proteome</keyword>
<protein>
    <submittedName>
        <fullName evidence="2">Ankyrin repeat family protein</fullName>
    </submittedName>
</protein>
<organism evidence="2 3">
    <name type="scientific">Favolaschia claudopus</name>
    <dbReference type="NCBI Taxonomy" id="2862362"/>
    <lineage>
        <taxon>Eukaryota</taxon>
        <taxon>Fungi</taxon>
        <taxon>Dikarya</taxon>
        <taxon>Basidiomycota</taxon>
        <taxon>Agaricomycotina</taxon>
        <taxon>Agaricomycetes</taxon>
        <taxon>Agaricomycetidae</taxon>
        <taxon>Agaricales</taxon>
        <taxon>Marasmiineae</taxon>
        <taxon>Mycenaceae</taxon>
        <taxon>Favolaschia</taxon>
    </lineage>
</organism>
<name>A0AAW0DXL2_9AGAR</name>
<evidence type="ECO:0000256" key="1">
    <source>
        <dbReference type="SAM" id="MobiDB-lite"/>
    </source>
</evidence>
<dbReference type="AlphaFoldDB" id="A0AAW0DXL2"/>
<dbReference type="InterPro" id="IPR036770">
    <property type="entry name" value="Ankyrin_rpt-contain_sf"/>
</dbReference>
<sequence length="571" mass="64488">MEPQNTSRALLGCLGLQIDVENHWEYPRVIKTISVQVEHAQLGNIGSMEAWRISRGAHCGDRFLEIMDEDMDEMHQFSVALFDKCGHVRPELVDAGYRSGTGCWGREMDSGALIYILGITINESHRGQAVGTWALAKFLESEHVQAEDTVICWPTPVGIRDKEIWKVTRTRQIAFFRKNHFRRIGRTGFFGFSSRLDHPSRNIPMADDADALDNSFSNTASSPEEQRIQFPLHSAIVNDKTVNIMSVIQSFYDQDPASIHKPDNMGATPILVAAGSQNLNAIRKLLEWDISADLENAANSEGVTPLERLADSMRSGREFAEIFLGWNGYSNDELTMQYLLKQGLVQNIDATLPDYIAKSKYGCTCNQCAGGWLSPRMRFRLDTNAVFWADSMPMNFDMFTKGRPQNPLDMMDSPSSYIPPALYPNFYLSFYKGYCDILRAIYDFLNTTTAEPLSANAVVPFIAANQYTQFFFAKGGRIEYAFDSITDCAREQSPLGDNSFSETFDDDEDWMSLPTCANDLEFQLVRRMIGLDDTPGSGQRWGRYYEDSNDEGMDFEEDSDDDDEGMEEDAD</sequence>
<feature type="region of interest" description="Disordered" evidence="1">
    <location>
        <begin position="535"/>
        <end position="571"/>
    </location>
</feature>
<comment type="caution">
    <text evidence="2">The sequence shown here is derived from an EMBL/GenBank/DDBJ whole genome shotgun (WGS) entry which is preliminary data.</text>
</comment>
<evidence type="ECO:0000313" key="3">
    <source>
        <dbReference type="Proteomes" id="UP001362999"/>
    </source>
</evidence>
<gene>
    <name evidence="2" type="ORF">R3P38DRAFT_2842345</name>
</gene>